<evidence type="ECO:0000256" key="12">
    <source>
        <dbReference type="ARBA" id="ARBA00023268"/>
    </source>
</evidence>
<dbReference type="Proteomes" id="UP000306402">
    <property type="component" value="Unassembled WGS sequence"/>
</dbReference>
<dbReference type="PROSITE" id="PS51747">
    <property type="entry name" value="CYT_DCMP_DEAMINASES_2"/>
    <property type="match status" value="1"/>
</dbReference>
<feature type="binding site" evidence="15">
    <location>
        <position position="210"/>
    </location>
    <ligand>
        <name>substrate</name>
    </ligand>
</feature>
<feature type="binding site" evidence="16">
    <location>
        <position position="81"/>
    </location>
    <ligand>
        <name>Zn(2+)</name>
        <dbReference type="ChEBI" id="CHEBI:29105"/>
        <note>catalytic</note>
    </ligand>
</feature>
<evidence type="ECO:0000256" key="1">
    <source>
        <dbReference type="ARBA" id="ARBA00002151"/>
    </source>
</evidence>
<evidence type="ECO:0000256" key="5">
    <source>
        <dbReference type="ARBA" id="ARBA00007417"/>
    </source>
</evidence>
<comment type="similarity">
    <text evidence="4 13">In the N-terminal section; belongs to the cytidine and deoxycytidylate deaminase family.</text>
</comment>
<keyword evidence="8 13" id="KW-0378">Hydrolase</keyword>
<feature type="active site" description="Proton donor" evidence="14">
    <location>
        <position position="53"/>
    </location>
</feature>
<comment type="pathway">
    <text evidence="2 13">Cofactor biosynthesis; riboflavin biosynthesis; 5-amino-6-(D-ribitylamino)uracil from GTP: step 2/4.</text>
</comment>
<dbReference type="InterPro" id="IPR002125">
    <property type="entry name" value="CMP_dCMP_dom"/>
</dbReference>
<comment type="pathway">
    <text evidence="3 13">Cofactor biosynthesis; riboflavin biosynthesis; 5-amino-6-(D-ribitylamino)uracil from GTP: step 3/4.</text>
</comment>
<dbReference type="RefSeq" id="WP_138365905.1">
    <property type="nucleotide sequence ID" value="NZ_VCEJ01000004.1"/>
</dbReference>
<accession>A0A5R9KWL6</accession>
<feature type="domain" description="CMP/dCMP-type deaminase" evidence="17">
    <location>
        <begin position="2"/>
        <end position="129"/>
    </location>
</feature>
<dbReference type="Gene3D" id="3.40.140.10">
    <property type="entry name" value="Cytidine Deaminase, domain 2"/>
    <property type="match status" value="1"/>
</dbReference>
<dbReference type="GO" id="GO:0008703">
    <property type="term" value="F:5-amino-6-(5-phosphoribosylamino)uracil reductase activity"/>
    <property type="evidence" value="ECO:0007669"/>
    <property type="project" value="UniProtKB-EC"/>
</dbReference>
<feature type="binding site" evidence="16">
    <location>
        <position position="90"/>
    </location>
    <ligand>
        <name>Zn(2+)</name>
        <dbReference type="ChEBI" id="CHEBI:29105"/>
        <note>catalytic</note>
    </ligand>
</feature>
<dbReference type="PIRSF" id="PIRSF006769">
    <property type="entry name" value="RibD"/>
    <property type="match status" value="1"/>
</dbReference>
<feature type="binding site" evidence="15">
    <location>
        <position position="190"/>
    </location>
    <ligand>
        <name>substrate</name>
    </ligand>
</feature>
<dbReference type="InterPro" id="IPR016192">
    <property type="entry name" value="APOBEC/CMP_deaminase_Zn-bd"/>
</dbReference>
<dbReference type="CDD" id="cd01284">
    <property type="entry name" value="Riboflavin_deaminase-reductase"/>
    <property type="match status" value="1"/>
</dbReference>
<sequence>METDIQWMHRALQLAGYGRGNVSPNPMVGCVIVHDGMIIGEGWHRQYGGPHAEVRAIEDTDQKGNAHLLPESTAYVTLEPCSHHGKTPPCADLLISRKIKKVVICNVDPNPLVSGRGIARMLDAGIEVVTGVLEADGLALNKRFFTAMNFQRPYVILKWAETADGFLGNSSGNPVKISGTLSNVRVHKWRTEEDAILVGFKTALNDNPRLNVRLWVGRNPVRIVLDRYLQLPQTHHLLDGTQPTIVVNYQEQTPLPATPERCAETFPVAYMKVEAGYDEIKQLLTGLHERKIQSVFVEGGAAVIQSFLDAGLWDEIRRCQGSIQIREGVVAPVPRGIFRGSEQVENDLWTFYSRT</sequence>
<protein>
    <recommendedName>
        <fullName evidence="13">Riboflavin biosynthesis protein RibD</fullName>
    </recommendedName>
    <domain>
        <recommendedName>
            <fullName evidence="13">Diaminohydroxyphosphoribosylaminopyrimidine deaminase</fullName>
            <shortName evidence="13">DRAP deaminase</shortName>
            <ecNumber evidence="13">3.5.4.26</ecNumber>
        </recommendedName>
        <alternativeName>
            <fullName evidence="13">Riboflavin-specific deaminase</fullName>
        </alternativeName>
    </domain>
    <domain>
        <recommendedName>
            <fullName evidence="13">5-amino-6-(5-phosphoribosylamino)uracil reductase</fullName>
            <ecNumber evidence="13">1.1.1.193</ecNumber>
        </recommendedName>
        <alternativeName>
            <fullName evidence="13">HTP reductase</fullName>
        </alternativeName>
    </domain>
</protein>
<keyword evidence="9 13" id="KW-0862">Zinc</keyword>
<dbReference type="FunFam" id="3.40.140.10:FF:000025">
    <property type="entry name" value="Riboflavin biosynthesis protein RibD"/>
    <property type="match status" value="1"/>
</dbReference>
<evidence type="ECO:0000256" key="10">
    <source>
        <dbReference type="ARBA" id="ARBA00022857"/>
    </source>
</evidence>
<proteinExistence type="inferred from homology"/>
<feature type="binding site" evidence="15">
    <location>
        <position position="213"/>
    </location>
    <ligand>
        <name>substrate</name>
    </ligand>
</feature>
<evidence type="ECO:0000256" key="13">
    <source>
        <dbReference type="PIRNR" id="PIRNR006769"/>
    </source>
</evidence>
<dbReference type="EC" id="1.1.1.193" evidence="13"/>
<comment type="similarity">
    <text evidence="5 13">In the C-terminal section; belongs to the HTP reductase family.</text>
</comment>
<keyword evidence="19" id="KW-1185">Reference proteome</keyword>
<dbReference type="InterPro" id="IPR050765">
    <property type="entry name" value="Riboflavin_Biosynth_HTPR"/>
</dbReference>
<dbReference type="SUPFAM" id="SSF53927">
    <property type="entry name" value="Cytidine deaminase-like"/>
    <property type="match status" value="1"/>
</dbReference>
<dbReference type="InterPro" id="IPR002734">
    <property type="entry name" value="RibDG_C"/>
</dbReference>
<dbReference type="InterPro" id="IPR024072">
    <property type="entry name" value="DHFR-like_dom_sf"/>
</dbReference>
<keyword evidence="7 13" id="KW-0479">Metal-binding</keyword>
<dbReference type="Pfam" id="PF00383">
    <property type="entry name" value="dCMP_cyt_deam_1"/>
    <property type="match status" value="1"/>
</dbReference>
<comment type="catalytic activity">
    <reaction evidence="13">
        <text>5-amino-6-(5-phospho-D-ribitylamino)uracil + NADP(+) = 5-amino-6-(5-phospho-D-ribosylamino)uracil + NADPH + H(+)</text>
        <dbReference type="Rhea" id="RHEA:17845"/>
        <dbReference type="ChEBI" id="CHEBI:15378"/>
        <dbReference type="ChEBI" id="CHEBI:57783"/>
        <dbReference type="ChEBI" id="CHEBI:58349"/>
        <dbReference type="ChEBI" id="CHEBI:58421"/>
        <dbReference type="ChEBI" id="CHEBI:58453"/>
        <dbReference type="EC" id="1.1.1.193"/>
    </reaction>
</comment>
<comment type="caution">
    <text evidence="18">The sequence shown here is derived from an EMBL/GenBank/DDBJ whole genome shotgun (WGS) entry which is preliminary data.</text>
</comment>
<dbReference type="PROSITE" id="PS00903">
    <property type="entry name" value="CYT_DCMP_DEAMINASES_1"/>
    <property type="match status" value="1"/>
</dbReference>
<evidence type="ECO:0000256" key="16">
    <source>
        <dbReference type="PIRSR" id="PIRSR006769-3"/>
    </source>
</evidence>
<feature type="binding site" evidence="15">
    <location>
        <position position="160"/>
    </location>
    <ligand>
        <name>NADP(+)</name>
        <dbReference type="ChEBI" id="CHEBI:58349"/>
    </ligand>
</feature>
<dbReference type="UniPathway" id="UPA00275">
    <property type="reaction ID" value="UER00401"/>
</dbReference>
<dbReference type="SUPFAM" id="SSF53597">
    <property type="entry name" value="Dihydrofolate reductase-like"/>
    <property type="match status" value="1"/>
</dbReference>
<dbReference type="OrthoDB" id="9800865at2"/>
<evidence type="ECO:0000256" key="9">
    <source>
        <dbReference type="ARBA" id="ARBA00022833"/>
    </source>
</evidence>
<feature type="binding site" evidence="15">
    <location>
        <position position="206"/>
    </location>
    <ligand>
        <name>substrate</name>
    </ligand>
</feature>
<keyword evidence="6 13" id="KW-0686">Riboflavin biosynthesis</keyword>
<evidence type="ECO:0000256" key="11">
    <source>
        <dbReference type="ARBA" id="ARBA00023002"/>
    </source>
</evidence>
<evidence type="ECO:0000256" key="8">
    <source>
        <dbReference type="ARBA" id="ARBA00022801"/>
    </source>
</evidence>
<comment type="catalytic activity">
    <reaction evidence="13">
        <text>2,5-diamino-6-hydroxy-4-(5-phosphoribosylamino)-pyrimidine + H2O + H(+) = 5-amino-6-(5-phospho-D-ribosylamino)uracil + NH4(+)</text>
        <dbReference type="Rhea" id="RHEA:21868"/>
        <dbReference type="ChEBI" id="CHEBI:15377"/>
        <dbReference type="ChEBI" id="CHEBI:15378"/>
        <dbReference type="ChEBI" id="CHEBI:28938"/>
        <dbReference type="ChEBI" id="CHEBI:58453"/>
        <dbReference type="ChEBI" id="CHEBI:58614"/>
        <dbReference type="EC" id="3.5.4.26"/>
    </reaction>
</comment>
<dbReference type="Gene3D" id="3.40.430.10">
    <property type="entry name" value="Dihydrofolate Reductase, subunit A"/>
    <property type="match status" value="1"/>
</dbReference>
<dbReference type="GO" id="GO:0008835">
    <property type="term" value="F:diaminohydroxyphosphoribosylaminopyrimidine deaminase activity"/>
    <property type="evidence" value="ECO:0007669"/>
    <property type="project" value="UniProtKB-EC"/>
</dbReference>
<gene>
    <name evidence="18" type="primary">ribD</name>
    <name evidence="18" type="ORF">FEN17_13635</name>
</gene>
<evidence type="ECO:0000256" key="3">
    <source>
        <dbReference type="ARBA" id="ARBA00004910"/>
    </source>
</evidence>
<dbReference type="EC" id="3.5.4.26" evidence="13"/>
<feature type="binding site" evidence="15">
    <location>
        <position position="298"/>
    </location>
    <ligand>
        <name>substrate</name>
    </ligand>
</feature>
<dbReference type="GO" id="GO:0009231">
    <property type="term" value="P:riboflavin biosynthetic process"/>
    <property type="evidence" value="ECO:0007669"/>
    <property type="project" value="UniProtKB-UniPathway"/>
</dbReference>
<dbReference type="Pfam" id="PF01872">
    <property type="entry name" value="RibD_C"/>
    <property type="match status" value="1"/>
</dbReference>
<comment type="cofactor">
    <cofactor evidence="13 16">
        <name>Zn(2+)</name>
        <dbReference type="ChEBI" id="CHEBI:29105"/>
    </cofactor>
    <text evidence="13 16">Binds 1 zinc ion.</text>
</comment>
<evidence type="ECO:0000256" key="15">
    <source>
        <dbReference type="PIRSR" id="PIRSR006769-2"/>
    </source>
</evidence>
<feature type="binding site" evidence="15">
    <location>
        <position position="202"/>
    </location>
    <ligand>
        <name>NADP(+)</name>
        <dbReference type="ChEBI" id="CHEBI:58349"/>
    </ligand>
</feature>
<dbReference type="EMBL" id="VCEJ01000004">
    <property type="protein sequence ID" value="TLV00525.1"/>
    <property type="molecule type" value="Genomic_DNA"/>
</dbReference>
<evidence type="ECO:0000256" key="2">
    <source>
        <dbReference type="ARBA" id="ARBA00004882"/>
    </source>
</evidence>
<name>A0A5R9KWL6_9BACT</name>
<dbReference type="AlphaFoldDB" id="A0A5R9KWL6"/>
<dbReference type="PANTHER" id="PTHR38011:SF7">
    <property type="entry name" value="2,5-DIAMINO-6-RIBOSYLAMINO-4(3H)-PYRIMIDINONE 5'-PHOSPHATE REDUCTASE"/>
    <property type="match status" value="1"/>
</dbReference>
<keyword evidence="10 13" id="KW-0521">NADP</keyword>
<feature type="binding site" evidence="15">
    <location>
        <begin position="300"/>
        <end position="306"/>
    </location>
    <ligand>
        <name>NADP(+)</name>
        <dbReference type="ChEBI" id="CHEBI:58349"/>
    </ligand>
</feature>
<comment type="function">
    <text evidence="1 13">Converts 2,5-diamino-6-(ribosylamino)-4(3h)-pyrimidinone 5'-phosphate into 5-amino-6-(ribosylamino)-2,4(1h,3h)-pyrimidinedione 5'-phosphate.</text>
</comment>
<evidence type="ECO:0000256" key="14">
    <source>
        <dbReference type="PIRSR" id="PIRSR006769-1"/>
    </source>
</evidence>
<keyword evidence="12" id="KW-0511">Multifunctional enzyme</keyword>
<organism evidence="18 19">
    <name type="scientific">Dyadobacter luticola</name>
    <dbReference type="NCBI Taxonomy" id="1979387"/>
    <lineage>
        <taxon>Bacteria</taxon>
        <taxon>Pseudomonadati</taxon>
        <taxon>Bacteroidota</taxon>
        <taxon>Cytophagia</taxon>
        <taxon>Cytophagales</taxon>
        <taxon>Spirosomataceae</taxon>
        <taxon>Dyadobacter</taxon>
    </lineage>
</organism>
<dbReference type="InterPro" id="IPR004794">
    <property type="entry name" value="Eubact_RibD"/>
</dbReference>
<evidence type="ECO:0000256" key="7">
    <source>
        <dbReference type="ARBA" id="ARBA00022723"/>
    </source>
</evidence>
<dbReference type="GO" id="GO:0008270">
    <property type="term" value="F:zinc ion binding"/>
    <property type="evidence" value="ECO:0007669"/>
    <property type="project" value="InterPro"/>
</dbReference>
<reference evidence="18 19" key="1">
    <citation type="submission" date="2019-05" db="EMBL/GenBank/DDBJ databases">
        <authorList>
            <person name="Qu J.-H."/>
        </authorList>
    </citation>
    <scope>NUCLEOTIDE SEQUENCE [LARGE SCALE GENOMIC DNA]</scope>
    <source>
        <strain evidence="18 19">T17</strain>
    </source>
</reference>
<dbReference type="PANTHER" id="PTHR38011">
    <property type="entry name" value="DIHYDROFOLATE REDUCTASE FAMILY PROTEIN (AFU_ORTHOLOGUE AFUA_8G06820)"/>
    <property type="match status" value="1"/>
</dbReference>
<dbReference type="InterPro" id="IPR016193">
    <property type="entry name" value="Cytidine_deaminase-like"/>
</dbReference>
<evidence type="ECO:0000256" key="6">
    <source>
        <dbReference type="ARBA" id="ARBA00022619"/>
    </source>
</evidence>
<evidence type="ECO:0000313" key="18">
    <source>
        <dbReference type="EMBL" id="TLV00525.1"/>
    </source>
</evidence>
<dbReference type="NCBIfam" id="TIGR00326">
    <property type="entry name" value="eubact_ribD"/>
    <property type="match status" value="1"/>
</dbReference>
<evidence type="ECO:0000313" key="19">
    <source>
        <dbReference type="Proteomes" id="UP000306402"/>
    </source>
</evidence>
<evidence type="ECO:0000256" key="4">
    <source>
        <dbReference type="ARBA" id="ARBA00005259"/>
    </source>
</evidence>
<feature type="binding site" evidence="16">
    <location>
        <position position="51"/>
    </location>
    <ligand>
        <name>Zn(2+)</name>
        <dbReference type="ChEBI" id="CHEBI:29105"/>
        <note>catalytic</note>
    </ligand>
</feature>
<evidence type="ECO:0000259" key="17">
    <source>
        <dbReference type="PROSITE" id="PS51747"/>
    </source>
</evidence>
<keyword evidence="11 13" id="KW-0560">Oxidoreductase</keyword>